<comment type="caution">
    <text evidence="1">The sequence shown here is derived from an EMBL/GenBank/DDBJ whole genome shotgun (WGS) entry which is preliminary data.</text>
</comment>
<reference evidence="1 2" key="1">
    <citation type="journal article" date="2024" name="Plant Biotechnol. J.">
        <title>Dendrobium thyrsiflorum genome and its molecular insights into genes involved in important horticultural traits.</title>
        <authorList>
            <person name="Chen B."/>
            <person name="Wang J.Y."/>
            <person name="Zheng P.J."/>
            <person name="Li K.L."/>
            <person name="Liang Y.M."/>
            <person name="Chen X.F."/>
            <person name="Zhang C."/>
            <person name="Zhao X."/>
            <person name="He X."/>
            <person name="Zhang G.Q."/>
            <person name="Liu Z.J."/>
            <person name="Xu Q."/>
        </authorList>
    </citation>
    <scope>NUCLEOTIDE SEQUENCE [LARGE SCALE GENOMIC DNA]</scope>
    <source>
        <strain evidence="1">GZMU011</strain>
    </source>
</reference>
<proteinExistence type="predicted"/>
<dbReference type="Proteomes" id="UP001552299">
    <property type="component" value="Unassembled WGS sequence"/>
</dbReference>
<dbReference type="EMBL" id="JANQDX010000010">
    <property type="protein sequence ID" value="KAL0917229.1"/>
    <property type="molecule type" value="Genomic_DNA"/>
</dbReference>
<name>A0ABD0UX77_DENTH</name>
<gene>
    <name evidence="1" type="ORF">M5K25_012278</name>
</gene>
<organism evidence="1 2">
    <name type="scientific">Dendrobium thyrsiflorum</name>
    <name type="common">Pinecone-like raceme dendrobium</name>
    <name type="synonym">Orchid</name>
    <dbReference type="NCBI Taxonomy" id="117978"/>
    <lineage>
        <taxon>Eukaryota</taxon>
        <taxon>Viridiplantae</taxon>
        <taxon>Streptophyta</taxon>
        <taxon>Embryophyta</taxon>
        <taxon>Tracheophyta</taxon>
        <taxon>Spermatophyta</taxon>
        <taxon>Magnoliopsida</taxon>
        <taxon>Liliopsida</taxon>
        <taxon>Asparagales</taxon>
        <taxon>Orchidaceae</taxon>
        <taxon>Epidendroideae</taxon>
        <taxon>Malaxideae</taxon>
        <taxon>Dendrobiinae</taxon>
        <taxon>Dendrobium</taxon>
    </lineage>
</organism>
<dbReference type="AlphaFoldDB" id="A0ABD0UX77"/>
<sequence>MSNSKITMLLRDELWSQHCQPRTNFKMDSSSNQNNLFNTQLRDNSVICYSRFSIAVKVNEPCVVLPEDSGFDEEVDDDDNIKSFAFFLVTFSSMKSATRPGFVIFMDSISTSPVNIFTTVDIVGRSFDESWVHRRPTFKNKHAFLMSKSSDSVASMINSNAWLKAVMGIAKYTTLRKHGYKHKSGSNRRNAGSSHAINVSGNMYRRQQRSKVWLHYLQDAKQNVTATSILESPSMQAPYNLTRFSCTISDIAAISDKNSFAPCVESVDSTFTATLIPFGSVPYSNQSKT</sequence>
<protein>
    <submittedName>
        <fullName evidence="1">Uncharacterized protein</fullName>
    </submittedName>
</protein>
<keyword evidence="2" id="KW-1185">Reference proteome</keyword>
<evidence type="ECO:0000313" key="1">
    <source>
        <dbReference type="EMBL" id="KAL0917229.1"/>
    </source>
</evidence>
<evidence type="ECO:0000313" key="2">
    <source>
        <dbReference type="Proteomes" id="UP001552299"/>
    </source>
</evidence>
<accession>A0ABD0UX77</accession>